<name>A0A0B5G5W6_ENTFC</name>
<feature type="domain" description="Transposase IS4-like" evidence="1">
    <location>
        <begin position="139"/>
        <end position="402"/>
    </location>
</feature>
<dbReference type="Pfam" id="PF05598">
    <property type="entry name" value="DUF772"/>
    <property type="match status" value="1"/>
</dbReference>
<dbReference type="GO" id="GO:0004803">
    <property type="term" value="F:transposase activity"/>
    <property type="evidence" value="ECO:0007669"/>
    <property type="project" value="InterPro"/>
</dbReference>
<geneLocation type="plasmid" evidence="3">
    <name>pXD5</name>
</geneLocation>
<reference evidence="3" key="1">
    <citation type="submission" date="2014-03" db="EMBL/GenBank/DDBJ databases">
        <authorList>
            <person name="Du X.-D."/>
        </authorList>
    </citation>
    <scope>NUCLEOTIDE SEQUENCE</scope>
    <source>
        <strain evidence="3">P26</strain>
        <plasmid evidence="3">pXD5</plasmid>
    </source>
</reference>
<sequence length="419" mass="48588">MSIIQQPTLFDIDYLEKLDIQEKYKEIFSPLDWIKVLILFQKESRVGPSITVNYEALLRSLMVRIMEKIPTQKALIARLKSDLRLKLSVGFLYSEAIPSEATYSRVMAILASNLSVIEQMNQSLLQLINEELDIFEENVAIDVTAIEARTKPVKTENPKLPSTTEQRTMTTKEILEMIPTYASWGVKKNSKGKNDFWFGYKGTLAVSTKSQYILCMDIASAFASDVSLAIPTIRKTAQWLQKKKERTYFSFDKGYDAKEIYQELHALDLEPIIPLKSVPKNDGEVDAFYAPTCLLEHSYKYDSYVRRYGAIKYVQPKSHCKDCPLQHEGMCQKVIKIKQLNDPRKYNHTARGTYSWSLKYNERSSVERVNAYLKENYQLNDTRFYKAHHAVVFYHLIQLTYNARTFANQRLAKKLTEKK</sequence>
<dbReference type="InterPro" id="IPR002559">
    <property type="entry name" value="Transposase_11"/>
</dbReference>
<evidence type="ECO:0000313" key="3">
    <source>
        <dbReference type="EMBL" id="AJF17078.1"/>
    </source>
</evidence>
<evidence type="ECO:0008006" key="4">
    <source>
        <dbReference type="Google" id="ProtNLM"/>
    </source>
</evidence>
<keyword evidence="3" id="KW-0614">Plasmid</keyword>
<dbReference type="Pfam" id="PF01609">
    <property type="entry name" value="DDE_Tnp_1"/>
    <property type="match status" value="1"/>
</dbReference>
<dbReference type="InterPro" id="IPR008490">
    <property type="entry name" value="Transposase_InsH_N"/>
</dbReference>
<dbReference type="RefSeq" id="WP_172686418.1">
    <property type="nucleotide sequence ID" value="NZ_KJ645709.1"/>
</dbReference>
<accession>A0A0B5G5W6</accession>
<organism evidence="3">
    <name type="scientific">Enterococcus faecium</name>
    <name type="common">Streptococcus faecium</name>
    <dbReference type="NCBI Taxonomy" id="1352"/>
    <lineage>
        <taxon>Bacteria</taxon>
        <taxon>Bacillati</taxon>
        <taxon>Bacillota</taxon>
        <taxon>Bacilli</taxon>
        <taxon>Lactobacillales</taxon>
        <taxon>Enterococcaceae</taxon>
        <taxon>Enterococcus</taxon>
    </lineage>
</organism>
<evidence type="ECO:0000259" key="1">
    <source>
        <dbReference type="Pfam" id="PF01609"/>
    </source>
</evidence>
<protein>
    <recommendedName>
        <fullName evidence="4">Transposase</fullName>
    </recommendedName>
</protein>
<dbReference type="GO" id="GO:0003677">
    <property type="term" value="F:DNA binding"/>
    <property type="evidence" value="ECO:0007669"/>
    <property type="project" value="InterPro"/>
</dbReference>
<dbReference type="AlphaFoldDB" id="A0A0B5G5W6"/>
<reference evidence="3" key="2">
    <citation type="journal article" date="2015" name="J. Antimicrob. Chemother.">
        <title>Characterization of a multidrug resistance plasmid from Enterococcus faecium that harbours a mobilized bcrABDR locus.</title>
        <authorList>
            <person name="Wang X.M."/>
            <person name="Li X.S."/>
            <person name="Wang Y.B."/>
            <person name="Wei F.S."/>
            <person name="Zhang S.M."/>
            <person name="Shang Y.H."/>
            <person name="Du X.D."/>
        </authorList>
    </citation>
    <scope>NUCLEOTIDE SEQUENCE</scope>
    <source>
        <strain evidence="3">P26</strain>
        <plasmid evidence="3">pXD5</plasmid>
    </source>
</reference>
<proteinExistence type="predicted"/>
<dbReference type="GO" id="GO:0006313">
    <property type="term" value="P:DNA transposition"/>
    <property type="evidence" value="ECO:0007669"/>
    <property type="project" value="InterPro"/>
</dbReference>
<dbReference type="EMBL" id="KJ645709">
    <property type="protein sequence ID" value="AJF17078.1"/>
    <property type="molecule type" value="Genomic_DNA"/>
</dbReference>
<evidence type="ECO:0000259" key="2">
    <source>
        <dbReference type="Pfam" id="PF05598"/>
    </source>
</evidence>
<feature type="domain" description="Transposase InsH N-terminal" evidence="2">
    <location>
        <begin position="22"/>
        <end position="106"/>
    </location>
</feature>